<dbReference type="GO" id="GO:0004190">
    <property type="term" value="F:aspartic-type endopeptidase activity"/>
    <property type="evidence" value="ECO:0007669"/>
    <property type="project" value="UniProtKB-KW"/>
</dbReference>
<feature type="active site" evidence="4">
    <location>
        <position position="140"/>
    </location>
</feature>
<feature type="active site" evidence="4">
    <location>
        <position position="358"/>
    </location>
</feature>
<dbReference type="InterPro" id="IPR033121">
    <property type="entry name" value="PEPTIDASE_A1"/>
</dbReference>
<dbReference type="PROSITE" id="PS00141">
    <property type="entry name" value="ASP_PROTEASE"/>
    <property type="match status" value="1"/>
</dbReference>
<proteinExistence type="inferred from homology"/>
<gene>
    <name evidence="9" type="ORF">ACOF00016_LOCUS18002</name>
</gene>
<dbReference type="PANTHER" id="PTHR47966">
    <property type="entry name" value="BETA-SITE APP-CLEAVING ENZYME, ISOFORM A-RELATED"/>
    <property type="match status" value="1"/>
</dbReference>
<protein>
    <recommendedName>
        <fullName evidence="8">Peptidase A1 domain-containing protein</fullName>
    </recommendedName>
</protein>
<organism evidence="9">
    <name type="scientific">Amphora coffeiformis</name>
    <dbReference type="NCBI Taxonomy" id="265554"/>
    <lineage>
        <taxon>Eukaryota</taxon>
        <taxon>Sar</taxon>
        <taxon>Stramenopiles</taxon>
        <taxon>Ochrophyta</taxon>
        <taxon>Bacillariophyta</taxon>
        <taxon>Bacillariophyceae</taxon>
        <taxon>Bacillariophycidae</taxon>
        <taxon>Thalassiophysales</taxon>
        <taxon>Catenulaceae</taxon>
        <taxon>Amphora</taxon>
    </lineage>
</organism>
<evidence type="ECO:0000256" key="1">
    <source>
        <dbReference type="ARBA" id="ARBA00007447"/>
    </source>
</evidence>
<feature type="disulfide bond" evidence="5">
    <location>
        <begin position="391"/>
        <end position="436"/>
    </location>
</feature>
<keyword evidence="5" id="KW-1015">Disulfide bond</keyword>
<evidence type="ECO:0000259" key="8">
    <source>
        <dbReference type="PROSITE" id="PS51767"/>
    </source>
</evidence>
<keyword evidence="7" id="KW-0732">Signal</keyword>
<dbReference type="Gene3D" id="2.40.70.10">
    <property type="entry name" value="Acid Proteases"/>
    <property type="match status" value="2"/>
</dbReference>
<dbReference type="GO" id="GO:0006508">
    <property type="term" value="P:proteolysis"/>
    <property type="evidence" value="ECO:0007669"/>
    <property type="project" value="UniProtKB-KW"/>
</dbReference>
<evidence type="ECO:0000256" key="5">
    <source>
        <dbReference type="PIRSR" id="PIRSR601461-2"/>
    </source>
</evidence>
<dbReference type="PRINTS" id="PR00792">
    <property type="entry name" value="PEPSIN"/>
</dbReference>
<evidence type="ECO:0000256" key="3">
    <source>
        <dbReference type="ARBA" id="ARBA00022750"/>
    </source>
</evidence>
<evidence type="ECO:0000313" key="9">
    <source>
        <dbReference type="EMBL" id="CAE0421360.1"/>
    </source>
</evidence>
<evidence type="ECO:0000256" key="7">
    <source>
        <dbReference type="SAM" id="SignalP"/>
    </source>
</evidence>
<dbReference type="PANTHER" id="PTHR47966:SF51">
    <property type="entry name" value="BETA-SITE APP-CLEAVING ENZYME, ISOFORM A-RELATED"/>
    <property type="match status" value="1"/>
</dbReference>
<keyword evidence="3 6" id="KW-0064">Aspartyl protease</keyword>
<dbReference type="InterPro" id="IPR001969">
    <property type="entry name" value="Aspartic_peptidase_AS"/>
</dbReference>
<dbReference type="InterPro" id="IPR021109">
    <property type="entry name" value="Peptidase_aspartic_dom_sf"/>
</dbReference>
<evidence type="ECO:0000256" key="2">
    <source>
        <dbReference type="ARBA" id="ARBA00022670"/>
    </source>
</evidence>
<dbReference type="FunFam" id="2.40.70.10:FF:000008">
    <property type="entry name" value="Cathepsin D"/>
    <property type="match status" value="1"/>
</dbReference>
<dbReference type="CDD" id="cd05471">
    <property type="entry name" value="pepsin_like"/>
    <property type="match status" value="1"/>
</dbReference>
<dbReference type="SUPFAM" id="SSF50630">
    <property type="entry name" value="Acid proteases"/>
    <property type="match status" value="1"/>
</dbReference>
<feature type="chain" id="PRO_5030756969" description="Peptidase A1 domain-containing protein" evidence="7">
    <location>
        <begin position="32"/>
        <end position="550"/>
    </location>
</feature>
<reference evidence="9" key="1">
    <citation type="submission" date="2021-01" db="EMBL/GenBank/DDBJ databases">
        <authorList>
            <person name="Corre E."/>
            <person name="Pelletier E."/>
            <person name="Niang G."/>
            <person name="Scheremetjew M."/>
            <person name="Finn R."/>
            <person name="Kale V."/>
            <person name="Holt S."/>
            <person name="Cochrane G."/>
            <person name="Meng A."/>
            <person name="Brown T."/>
            <person name="Cohen L."/>
        </authorList>
    </citation>
    <scope>NUCLEOTIDE SEQUENCE</scope>
    <source>
        <strain evidence="9">CCMP127</strain>
    </source>
</reference>
<accession>A0A7S3LH66</accession>
<dbReference type="PROSITE" id="PS51767">
    <property type="entry name" value="PEPTIDASE_A1"/>
    <property type="match status" value="1"/>
</dbReference>
<dbReference type="InterPro" id="IPR001461">
    <property type="entry name" value="Aspartic_peptidase_A1"/>
</dbReference>
<dbReference type="InterPro" id="IPR034164">
    <property type="entry name" value="Pepsin-like_dom"/>
</dbReference>
<feature type="signal peptide" evidence="7">
    <location>
        <begin position="1"/>
        <end position="31"/>
    </location>
</feature>
<sequence>MMQILQNSYKKLMFVVATAVVLAGHLEYVVASEDEPQQVHRRTTHVDTPKHNSGVFTLPLRRNAYRHEQARLGQLEHFRHLRQFWADERDIMGFSWDWRGRQLQQGNGSAFVPLSNCHLLLWMGDIALGTPPQSFTVDFDTGSSDLWVPSSKCDATCDAFPSWSKYRASASTTYTSIQPSSFQAAYADGSYATGELAKDILTLPGVDGVAIEQIFGQVTSVLNYTTCANEGGVFGLAFALLSSHNFPTPINNLLGVLRHPIFSLNLNGEVDDYTQDFSSTGTLAPDQNGNLQLSTGNSTGAHSELLFGGINRKHYDGCLNWHNLLETNSGPSYWALSVDQVNVGSFTLVSSRTVTVVDSGSTNIVGPIDIIGNIAARNGATCYQGSSVVDCTASGGFDVAEVRCSRPIADLEFIIDAVSYTLGKQDMLEQIQGDTCILRIQGIATKGPISFILGDPFFNKYYLVFDFGNTEIGIAQTVRDNQNPCEADAYLDVSSSFSTDPSGAPPASHADPSASLADRLASQADRSACHRVYGLVLLVAMFLVGEIVLR</sequence>
<name>A0A7S3LH66_9STRA</name>
<evidence type="ECO:0000256" key="6">
    <source>
        <dbReference type="RuleBase" id="RU000454"/>
    </source>
</evidence>
<keyword evidence="6" id="KW-0378">Hydrolase</keyword>
<feature type="domain" description="Peptidase A1" evidence="8">
    <location>
        <begin position="122"/>
        <end position="475"/>
    </location>
</feature>
<dbReference type="EMBL" id="HBIM01024299">
    <property type="protein sequence ID" value="CAE0421360.1"/>
    <property type="molecule type" value="Transcribed_RNA"/>
</dbReference>
<dbReference type="AlphaFoldDB" id="A0A7S3LH66"/>
<evidence type="ECO:0000256" key="4">
    <source>
        <dbReference type="PIRSR" id="PIRSR601461-1"/>
    </source>
</evidence>
<keyword evidence="2 6" id="KW-0645">Protease</keyword>
<comment type="similarity">
    <text evidence="1 6">Belongs to the peptidase A1 family.</text>
</comment>
<dbReference type="Pfam" id="PF00026">
    <property type="entry name" value="Asp"/>
    <property type="match status" value="2"/>
</dbReference>